<feature type="domain" description="Type I restriction modification DNA specificity" evidence="4">
    <location>
        <begin position="204"/>
        <end position="339"/>
    </location>
</feature>
<dbReference type="GO" id="GO:0016787">
    <property type="term" value="F:hydrolase activity"/>
    <property type="evidence" value="ECO:0007669"/>
    <property type="project" value="UniProtKB-KW"/>
</dbReference>
<protein>
    <submittedName>
        <fullName evidence="5">Restriction endonuclease subunit S</fullName>
        <ecNumber evidence="5">3.1.21.-</ecNumber>
    </submittedName>
</protein>
<feature type="domain" description="Type I restriction modification DNA specificity" evidence="4">
    <location>
        <begin position="3"/>
        <end position="155"/>
    </location>
</feature>
<gene>
    <name evidence="5" type="ORF">MMF97_12995</name>
</gene>
<name>A0ABS9ZZB9_9SPHI</name>
<dbReference type="Proteomes" id="UP001165460">
    <property type="component" value="Unassembled WGS sequence"/>
</dbReference>
<keyword evidence="3" id="KW-0238">DNA-binding</keyword>
<keyword evidence="6" id="KW-1185">Reference proteome</keyword>
<evidence type="ECO:0000256" key="3">
    <source>
        <dbReference type="ARBA" id="ARBA00023125"/>
    </source>
</evidence>
<comment type="caution">
    <text evidence="5">The sequence shown here is derived from an EMBL/GenBank/DDBJ whole genome shotgun (WGS) entry which is preliminary data.</text>
</comment>
<keyword evidence="5" id="KW-0255">Endonuclease</keyword>
<evidence type="ECO:0000256" key="2">
    <source>
        <dbReference type="ARBA" id="ARBA00022747"/>
    </source>
</evidence>
<evidence type="ECO:0000259" key="4">
    <source>
        <dbReference type="Pfam" id="PF01420"/>
    </source>
</evidence>
<dbReference type="InterPro" id="IPR044946">
    <property type="entry name" value="Restrct_endonuc_typeI_TRD_sf"/>
</dbReference>
<dbReference type="PANTHER" id="PTHR30408:SF12">
    <property type="entry name" value="TYPE I RESTRICTION ENZYME MJAVIII SPECIFICITY SUBUNIT"/>
    <property type="match status" value="1"/>
</dbReference>
<sequence>MMKKIKLKSILDWLQKSTFKASEGLQQGKYAFFTSSQIQNKWINEAIYDDNCLIFGTGGNPSIHHYEGVFSTSTDCFVTKIKKTQTEINIKYIFYFLKANTSILERGFRGVAIRHLSKSYLENVEVDVPNIEEQNRIVTILDKVEKLTEKRSDTILKLDNMLLSYYNSLFGNKNKDFKNWETVELQDYRSEKKGSMRTGPFGSSLTHDKFKEEGDVAVLGIDNVVDNVFRWNKKRFISKEEYQKLKNFKVYGKDVLISIMGTVGRSAVVPENIGLAINTKHLVAITLDEKKCNSYYLSYSFHSNPYIKQQIVARSRGAIMDALNLSIIKQLKIKDVPIDLQNEFEYKYKKIQSIKNKLLDFTSLTESLLRSLFNQYLSPRTLIDIESELETLINAINLDLPDEKNDIKEIMQDVAYRQKLIDKLALQGFSNIEQYDKAKYIVFRLLKESNGKIHQEFDVNKNKILLS</sequence>
<dbReference type="Gene3D" id="3.90.220.20">
    <property type="entry name" value="DNA methylase specificity domains"/>
    <property type="match status" value="2"/>
</dbReference>
<dbReference type="EC" id="3.1.21.-" evidence="5"/>
<comment type="similarity">
    <text evidence="1">Belongs to the type-I restriction system S methylase family.</text>
</comment>
<evidence type="ECO:0000313" key="6">
    <source>
        <dbReference type="Proteomes" id="UP001165460"/>
    </source>
</evidence>
<dbReference type="RefSeq" id="WP_243362884.1">
    <property type="nucleotide sequence ID" value="NZ_JALGBH010000002.1"/>
</dbReference>
<keyword evidence="2" id="KW-0680">Restriction system</keyword>
<keyword evidence="5" id="KW-0378">Hydrolase</keyword>
<organism evidence="5 6">
    <name type="scientific">Pedobacter montanisoli</name>
    <dbReference type="NCBI Taxonomy" id="2923277"/>
    <lineage>
        <taxon>Bacteria</taxon>
        <taxon>Pseudomonadati</taxon>
        <taxon>Bacteroidota</taxon>
        <taxon>Sphingobacteriia</taxon>
        <taxon>Sphingobacteriales</taxon>
        <taxon>Sphingobacteriaceae</taxon>
        <taxon>Pedobacter</taxon>
    </lineage>
</organism>
<dbReference type="InterPro" id="IPR000055">
    <property type="entry name" value="Restrct_endonuc_typeI_TRD"/>
</dbReference>
<dbReference type="SUPFAM" id="SSF116734">
    <property type="entry name" value="DNA methylase specificity domain"/>
    <property type="match status" value="2"/>
</dbReference>
<proteinExistence type="inferred from homology"/>
<dbReference type="EMBL" id="JALGBH010000002">
    <property type="protein sequence ID" value="MCJ0743632.1"/>
    <property type="molecule type" value="Genomic_DNA"/>
</dbReference>
<dbReference type="InterPro" id="IPR052021">
    <property type="entry name" value="Type-I_RS_S_subunit"/>
</dbReference>
<evidence type="ECO:0000256" key="1">
    <source>
        <dbReference type="ARBA" id="ARBA00010923"/>
    </source>
</evidence>
<keyword evidence="5" id="KW-0540">Nuclease</keyword>
<accession>A0ABS9ZZB9</accession>
<evidence type="ECO:0000313" key="5">
    <source>
        <dbReference type="EMBL" id="MCJ0743632.1"/>
    </source>
</evidence>
<dbReference type="GO" id="GO:0004519">
    <property type="term" value="F:endonuclease activity"/>
    <property type="evidence" value="ECO:0007669"/>
    <property type="project" value="UniProtKB-KW"/>
</dbReference>
<dbReference type="Pfam" id="PF01420">
    <property type="entry name" value="Methylase_S"/>
    <property type="match status" value="2"/>
</dbReference>
<dbReference type="PANTHER" id="PTHR30408">
    <property type="entry name" value="TYPE-1 RESTRICTION ENZYME ECOKI SPECIFICITY PROTEIN"/>
    <property type="match status" value="1"/>
</dbReference>
<reference evidence="5" key="1">
    <citation type="submission" date="2022-03" db="EMBL/GenBank/DDBJ databases">
        <authorList>
            <person name="Woo C.Y."/>
        </authorList>
    </citation>
    <scope>NUCLEOTIDE SEQUENCE</scope>
    <source>
        <strain evidence="5">CYS-01</strain>
    </source>
</reference>